<sequence length="376" mass="39464">MAVSFDGGARSVDLVLAAISRTSQTTSDARRRAFLRMVARSGSLATSMWWRVGVGLALACAMIATTSEASAEDAQAYDGKVFLDWSEDAEAARCIARDRIVSEVEATLGRQVFAPKAAADRVLRVDVGATPPPGRFTAQMLLLSATGLSLGARELSVESEDCKEVSSAFTLALSIMADLPRTTEEQAAARSGTPVSPPRPTWHGTLGLGALGALDSNGDLAPGVQLGLVVRPPRFLPFGVFVSGVPRSSSTPRGMGYTLLNTTVAATLCAPPASFGRADRFAWLSCAGPDVTLYLGWGAGFTESRAGLSSTVGGTLQTYLSYSFAHMWRAFLGTGASATPQRVSLAFSEGRDEAKSVYRTPFLTAFVSIGVAGDIF</sequence>
<dbReference type="AlphaFoldDB" id="A0A0K1Q5V6"/>
<reference evidence="1 2" key="1">
    <citation type="submission" date="2015-08" db="EMBL/GenBank/DDBJ databases">
        <authorList>
            <person name="Babu N.S."/>
            <person name="Beckwith C.J."/>
            <person name="Beseler K.G."/>
            <person name="Brison A."/>
            <person name="Carone J.V."/>
            <person name="Caskin T.P."/>
            <person name="Diamond M."/>
            <person name="Durham M.E."/>
            <person name="Foxe J.M."/>
            <person name="Go M."/>
            <person name="Henderson B.A."/>
            <person name="Jones I.B."/>
            <person name="McGettigan J.A."/>
            <person name="Micheletti S.J."/>
            <person name="Nasrallah M.E."/>
            <person name="Ortiz D."/>
            <person name="Piller C.R."/>
            <person name="Privatt S.R."/>
            <person name="Schneider S.L."/>
            <person name="Sharp S."/>
            <person name="Smith T.C."/>
            <person name="Stanton J.D."/>
            <person name="Ullery H.E."/>
            <person name="Wilson R.J."/>
            <person name="Serrano M.G."/>
            <person name="Buck G."/>
            <person name="Lee V."/>
            <person name="Wang Y."/>
            <person name="Carvalho R."/>
            <person name="Voegtly L."/>
            <person name="Shi R."/>
            <person name="Duckworth R."/>
            <person name="Johnson A."/>
            <person name="Loviza R."/>
            <person name="Walstead R."/>
            <person name="Shah Z."/>
            <person name="Kiflezghi M."/>
            <person name="Wade K."/>
            <person name="Ball S.L."/>
            <person name="Bradley K.W."/>
            <person name="Asai D.J."/>
            <person name="Bowman C.A."/>
            <person name="Russell D.A."/>
            <person name="Pope W.H."/>
            <person name="Jacobs-Sera D."/>
            <person name="Hendrix R.W."/>
            <person name="Hatfull G.F."/>
        </authorList>
    </citation>
    <scope>NUCLEOTIDE SEQUENCE [LARGE SCALE GENOMIC DNA]</scope>
    <source>
        <strain evidence="1 2">DSM 27648</strain>
    </source>
</reference>
<dbReference type="KEGG" id="llu:AKJ09_07777"/>
<evidence type="ECO:0000313" key="2">
    <source>
        <dbReference type="Proteomes" id="UP000064967"/>
    </source>
</evidence>
<dbReference type="Proteomes" id="UP000064967">
    <property type="component" value="Chromosome"/>
</dbReference>
<name>A0A0K1Q5V6_9BACT</name>
<dbReference type="EMBL" id="CP012333">
    <property type="protein sequence ID" value="AKV01114.1"/>
    <property type="molecule type" value="Genomic_DNA"/>
</dbReference>
<keyword evidence="2" id="KW-1185">Reference proteome</keyword>
<proteinExistence type="predicted"/>
<gene>
    <name evidence="1" type="ORF">AKJ09_07777</name>
</gene>
<dbReference type="STRING" id="1391654.AKJ09_07777"/>
<organism evidence="1 2">
    <name type="scientific">Labilithrix luteola</name>
    <dbReference type="NCBI Taxonomy" id="1391654"/>
    <lineage>
        <taxon>Bacteria</taxon>
        <taxon>Pseudomonadati</taxon>
        <taxon>Myxococcota</taxon>
        <taxon>Polyangia</taxon>
        <taxon>Polyangiales</taxon>
        <taxon>Labilitrichaceae</taxon>
        <taxon>Labilithrix</taxon>
    </lineage>
</organism>
<protein>
    <submittedName>
        <fullName evidence="1">Uncharacterized protein</fullName>
    </submittedName>
</protein>
<accession>A0A0K1Q5V6</accession>
<evidence type="ECO:0000313" key="1">
    <source>
        <dbReference type="EMBL" id="AKV01114.1"/>
    </source>
</evidence>